<dbReference type="PANTHER" id="PTHR46320:SF1">
    <property type="entry name" value="GLYCEROPHOSPHODIESTER PHOSPHODIESTERASE 1"/>
    <property type="match status" value="1"/>
</dbReference>
<dbReference type="GO" id="GO:0008889">
    <property type="term" value="F:glycerophosphodiester phosphodiesterase activity"/>
    <property type="evidence" value="ECO:0007669"/>
    <property type="project" value="TreeGrafter"/>
</dbReference>
<dbReference type="GO" id="GO:0006580">
    <property type="term" value="P:ethanolamine metabolic process"/>
    <property type="evidence" value="ECO:0007669"/>
    <property type="project" value="TreeGrafter"/>
</dbReference>
<dbReference type="Pfam" id="PF03009">
    <property type="entry name" value="GDPD"/>
    <property type="match status" value="1"/>
</dbReference>
<proteinExistence type="predicted"/>
<name>A0A8J7KDP9_9FLAO</name>
<evidence type="ECO:0000259" key="1">
    <source>
        <dbReference type="PROSITE" id="PS51704"/>
    </source>
</evidence>
<dbReference type="RefSeq" id="WP_194183127.1">
    <property type="nucleotide sequence ID" value="NZ_JADGIK010000005.1"/>
</dbReference>
<dbReference type="InterPro" id="IPR017946">
    <property type="entry name" value="PLC-like_Pdiesterase_TIM-brl"/>
</dbReference>
<dbReference type="AlphaFoldDB" id="A0A8J7KDP9"/>
<gene>
    <name evidence="2" type="ORF">IM532_09030</name>
</gene>
<reference evidence="2" key="1">
    <citation type="submission" date="2020-10" db="EMBL/GenBank/DDBJ databases">
        <authorList>
            <person name="Lu T."/>
            <person name="Wang Q."/>
            <person name="Han X."/>
        </authorList>
    </citation>
    <scope>NUCLEOTIDE SEQUENCE</scope>
    <source>
        <strain evidence="2">WQ 117</strain>
    </source>
</reference>
<dbReference type="GO" id="GO:0070291">
    <property type="term" value="P:N-acylethanolamine metabolic process"/>
    <property type="evidence" value="ECO:0007669"/>
    <property type="project" value="TreeGrafter"/>
</dbReference>
<accession>A0A8J7KDP9</accession>
<evidence type="ECO:0000313" key="3">
    <source>
        <dbReference type="Proteomes" id="UP000608754"/>
    </source>
</evidence>
<dbReference type="EMBL" id="JADGIK010000005">
    <property type="protein sequence ID" value="MBF0597586.1"/>
    <property type="molecule type" value="Genomic_DNA"/>
</dbReference>
<protein>
    <submittedName>
        <fullName evidence="2">Glycerophosphodiester phosphodiesterase family protein</fullName>
    </submittedName>
</protein>
<keyword evidence="3" id="KW-1185">Reference proteome</keyword>
<dbReference type="GO" id="GO:0006644">
    <property type="term" value="P:phospholipid metabolic process"/>
    <property type="evidence" value="ECO:0007669"/>
    <property type="project" value="TreeGrafter"/>
</dbReference>
<dbReference type="GO" id="GO:0005886">
    <property type="term" value="C:plasma membrane"/>
    <property type="evidence" value="ECO:0007669"/>
    <property type="project" value="TreeGrafter"/>
</dbReference>
<dbReference type="PANTHER" id="PTHR46320">
    <property type="entry name" value="GLYCEROPHOSPHODIESTER PHOSPHODIESTERASE 1"/>
    <property type="match status" value="1"/>
</dbReference>
<feature type="domain" description="GP-PDE" evidence="1">
    <location>
        <begin position="52"/>
        <end position="295"/>
    </location>
</feature>
<dbReference type="InterPro" id="IPR030395">
    <property type="entry name" value="GP_PDE_dom"/>
</dbReference>
<dbReference type="SUPFAM" id="SSF51695">
    <property type="entry name" value="PLC-like phosphodiesterases"/>
    <property type="match status" value="1"/>
</dbReference>
<evidence type="ECO:0000313" key="2">
    <source>
        <dbReference type="EMBL" id="MBF0597586.1"/>
    </source>
</evidence>
<dbReference type="PROSITE" id="PS51704">
    <property type="entry name" value="GP_PDE"/>
    <property type="match status" value="1"/>
</dbReference>
<organism evidence="2 3">
    <name type="scientific">Faecalibacter rhinopitheci</name>
    <dbReference type="NCBI Taxonomy" id="2779678"/>
    <lineage>
        <taxon>Bacteria</taxon>
        <taxon>Pseudomonadati</taxon>
        <taxon>Bacteroidota</taxon>
        <taxon>Flavobacteriia</taxon>
        <taxon>Flavobacteriales</taxon>
        <taxon>Weeksellaceae</taxon>
        <taxon>Faecalibacter</taxon>
    </lineage>
</organism>
<dbReference type="CDD" id="cd08566">
    <property type="entry name" value="GDPD_AtGDE_like"/>
    <property type="match status" value="1"/>
</dbReference>
<sequence length="298" mass="34465">MYINKLKFNSLYVLIFSTFLFWNCNPSHKVDQLTQVSNQNEISFKYAHKTKNLVSAHRGGSGIENYPENCIETFQYLYEKGIQIFEIDVALTKDQNLVLMHDNSLQRTSTGRQDVNQIPLSQLKEYFLVDDFGNSTSYRIPTFTEALQWGKEKPIYFMIDIKKDVSYQKIIDEIRKYKMENNVVLVSYSTQQAKKLHSLAPEMLLSVAMRNEREFEDVMKSKIPTDKIIAFTGTKRSPSSLYDKIHSKNIMVIFGTLGNIDKSAKAKGNIIYQELEKQGVDIFATDRALDVYQTLNKN</sequence>
<dbReference type="Gene3D" id="3.20.20.190">
    <property type="entry name" value="Phosphatidylinositol (PI) phosphodiesterase"/>
    <property type="match status" value="1"/>
</dbReference>
<dbReference type="Proteomes" id="UP000608754">
    <property type="component" value="Unassembled WGS sequence"/>
</dbReference>
<comment type="caution">
    <text evidence="2">The sequence shown here is derived from an EMBL/GenBank/DDBJ whole genome shotgun (WGS) entry which is preliminary data.</text>
</comment>